<dbReference type="PANTHER" id="PTHR13528">
    <property type="entry name" value="39S RIBOSOMAL PROTEIN L28, MITOCHONDRIAL"/>
    <property type="match status" value="1"/>
</dbReference>
<comment type="function">
    <text evidence="5">Component of the mitochondrial ribosome (mitoribosome), a dedicated translation machinery responsible for the synthesis of mitochondrial genome-encoded proteins, including at least some of the essential transmembrane subunits of the mitochondrial respiratory chain. The mitoribosomes are attached to the mitochondrial inner membrane and translation products are cotranslationally integrated into the membrane.</text>
</comment>
<dbReference type="InterPro" id="IPR037147">
    <property type="entry name" value="Ribosomal_bL28_sf"/>
</dbReference>
<evidence type="ECO:0000256" key="5">
    <source>
        <dbReference type="ARBA" id="ARBA00037226"/>
    </source>
</evidence>
<dbReference type="PANTHER" id="PTHR13528:SF2">
    <property type="entry name" value="LARGE RIBOSOMAL SUBUNIT PROTEIN BL28M"/>
    <property type="match status" value="1"/>
</dbReference>
<evidence type="ECO:0000313" key="6">
    <source>
        <dbReference type="EMBL" id="GMM51784.1"/>
    </source>
</evidence>
<evidence type="ECO:0000256" key="2">
    <source>
        <dbReference type="ARBA" id="ARBA00022980"/>
    </source>
</evidence>
<dbReference type="GO" id="GO:0005762">
    <property type="term" value="C:mitochondrial large ribosomal subunit"/>
    <property type="evidence" value="ECO:0007669"/>
    <property type="project" value="TreeGrafter"/>
</dbReference>
<keyword evidence="3" id="KW-0687">Ribonucleoprotein</keyword>
<reference evidence="6 7" key="1">
    <citation type="journal article" date="2023" name="Elife">
        <title>Identification of key yeast species and microbe-microbe interactions impacting larval growth of Drosophila in the wild.</title>
        <authorList>
            <person name="Mure A."/>
            <person name="Sugiura Y."/>
            <person name="Maeda R."/>
            <person name="Honda K."/>
            <person name="Sakurai N."/>
            <person name="Takahashi Y."/>
            <person name="Watada M."/>
            <person name="Katoh T."/>
            <person name="Gotoh A."/>
            <person name="Gotoh Y."/>
            <person name="Taniguchi I."/>
            <person name="Nakamura K."/>
            <person name="Hayashi T."/>
            <person name="Katayama T."/>
            <person name="Uemura T."/>
            <person name="Hattori Y."/>
        </authorList>
    </citation>
    <scope>NUCLEOTIDE SEQUENCE [LARGE SCALE GENOMIC DNA]</scope>
    <source>
        <strain evidence="6 7">SB-73</strain>
    </source>
</reference>
<comment type="caution">
    <text evidence="6">The sequence shown here is derived from an EMBL/GenBank/DDBJ whole genome shotgun (WGS) entry which is preliminary data.</text>
</comment>
<evidence type="ECO:0000256" key="1">
    <source>
        <dbReference type="ARBA" id="ARBA00008760"/>
    </source>
</evidence>
<evidence type="ECO:0000256" key="3">
    <source>
        <dbReference type="ARBA" id="ARBA00023274"/>
    </source>
</evidence>
<keyword evidence="7" id="KW-1185">Reference proteome</keyword>
<dbReference type="InterPro" id="IPR034704">
    <property type="entry name" value="Ribosomal_bL28/bL31-like_sf"/>
</dbReference>
<dbReference type="Proteomes" id="UP001362899">
    <property type="component" value="Unassembled WGS sequence"/>
</dbReference>
<dbReference type="SUPFAM" id="SSF143800">
    <property type="entry name" value="L28p-like"/>
    <property type="match status" value="1"/>
</dbReference>
<dbReference type="GO" id="GO:0003735">
    <property type="term" value="F:structural constituent of ribosome"/>
    <property type="evidence" value="ECO:0007669"/>
    <property type="project" value="InterPro"/>
</dbReference>
<sequence length="234" mass="27331">MNVLKRLFSTTKSVDREYFHVVRRRVKQPKEFHVGDPETVLPRKILEYPRYPYGPAQHYKQSDRGLYGGRILQFGNKISEKFKQKSTRIFYPNVQKTKLWSETLQQKIQTKVVASVLRTITKEGGLDNYLIKDSAARIKELGTFGWNLRYRVLKRMEEQELELQKVAVGLKVNKLQLIADLFNVEVQIMPEEDSAKIPKPTLTQFKHQHAKTSIDQLLNILEAKGVDTQQYKNI</sequence>
<keyword evidence="2 6" id="KW-0689">Ribosomal protein</keyword>
<dbReference type="AlphaFoldDB" id="A0AAV5RMQ7"/>
<gene>
    <name evidence="6" type="ORF">DASB73_027470</name>
</gene>
<dbReference type="EMBL" id="BTGC01000008">
    <property type="protein sequence ID" value="GMM51784.1"/>
    <property type="molecule type" value="Genomic_DNA"/>
</dbReference>
<name>A0AAV5RMQ7_STABA</name>
<dbReference type="FunFam" id="2.30.170.40:FF:000003">
    <property type="entry name" value="54S ribosomal protein L24"/>
    <property type="match status" value="1"/>
</dbReference>
<comment type="similarity">
    <text evidence="1">Belongs to the bacterial ribosomal protein bL28 family.</text>
</comment>
<evidence type="ECO:0000256" key="4">
    <source>
        <dbReference type="ARBA" id="ARBA00035269"/>
    </source>
</evidence>
<dbReference type="InterPro" id="IPR026569">
    <property type="entry name" value="Ribosomal_bL28"/>
</dbReference>
<evidence type="ECO:0000313" key="7">
    <source>
        <dbReference type="Proteomes" id="UP001362899"/>
    </source>
</evidence>
<accession>A0AAV5RMQ7</accession>
<dbReference type="Gene3D" id="2.30.170.40">
    <property type="entry name" value="Ribosomal protein L28/L24"/>
    <property type="match status" value="1"/>
</dbReference>
<dbReference type="Pfam" id="PF00830">
    <property type="entry name" value="Ribosomal_L28"/>
    <property type="match status" value="1"/>
</dbReference>
<organism evidence="6 7">
    <name type="scientific">Starmerella bacillaris</name>
    <name type="common">Yeast</name>
    <name type="synonym">Candida zemplinina</name>
    <dbReference type="NCBI Taxonomy" id="1247836"/>
    <lineage>
        <taxon>Eukaryota</taxon>
        <taxon>Fungi</taxon>
        <taxon>Dikarya</taxon>
        <taxon>Ascomycota</taxon>
        <taxon>Saccharomycotina</taxon>
        <taxon>Dipodascomycetes</taxon>
        <taxon>Dipodascales</taxon>
        <taxon>Trichomonascaceae</taxon>
        <taxon>Starmerella</taxon>
    </lineage>
</organism>
<proteinExistence type="inferred from homology"/>
<protein>
    <recommendedName>
        <fullName evidence="4">Large ribosomal subunit protein bL28m</fullName>
    </recommendedName>
</protein>